<accession>A0A7L4YPP2</accession>
<keyword evidence="8" id="KW-1185">Reference proteome</keyword>
<evidence type="ECO:0000313" key="7">
    <source>
        <dbReference type="EMBL" id="QHC01126.1"/>
    </source>
</evidence>
<evidence type="ECO:0000256" key="3">
    <source>
        <dbReference type="ARBA" id="ARBA00022741"/>
    </source>
</evidence>
<sequence>MLSIKDVSVRYGRSVDALRNVSFDVPEGEVVSVLGGNGAGKTTLLRAISATLKLHRGALTSGQISFDGKRIDKLDPARIVEQQVIQVPEGRQVFARMSVDENLRAGGLTADPKRRSVARDRIYELFPRLEERSKQPAGLLSGGEQQMLAIGRAMMCEPKLLLMDEPSLGLAPQLIARIGQIVQQINSEFGTAILLIEQNASMALRVSHRAVVLEVGELALEGNAAELAESDEVQALYLGGHGGGTTDTSDDPLAPKINRHRKLGLWAG</sequence>
<dbReference type="PANTHER" id="PTHR43820:SF4">
    <property type="entry name" value="HIGH-AFFINITY BRANCHED-CHAIN AMINO ACID TRANSPORT ATP-BINDING PROTEIN LIVF"/>
    <property type="match status" value="1"/>
</dbReference>
<keyword evidence="5" id="KW-0029">Amino-acid transport</keyword>
<dbReference type="InterPro" id="IPR052156">
    <property type="entry name" value="BCAA_Transport_ATP-bd_LivF"/>
</dbReference>
<dbReference type="RefSeq" id="WP_159546263.1">
    <property type="nucleotide sequence ID" value="NZ_CP047156.1"/>
</dbReference>
<organism evidence="7 8">
    <name type="scientific">Epidermidibacterium keratini</name>
    <dbReference type="NCBI Taxonomy" id="1891644"/>
    <lineage>
        <taxon>Bacteria</taxon>
        <taxon>Bacillati</taxon>
        <taxon>Actinomycetota</taxon>
        <taxon>Actinomycetes</taxon>
        <taxon>Sporichthyales</taxon>
        <taxon>Sporichthyaceae</taxon>
        <taxon>Epidermidibacterium</taxon>
    </lineage>
</organism>
<dbReference type="GO" id="GO:0015658">
    <property type="term" value="F:branched-chain amino acid transmembrane transporter activity"/>
    <property type="evidence" value="ECO:0007669"/>
    <property type="project" value="TreeGrafter"/>
</dbReference>
<dbReference type="CDD" id="cd03224">
    <property type="entry name" value="ABC_TM1139_LivF_branched"/>
    <property type="match status" value="1"/>
</dbReference>
<dbReference type="SMART" id="SM00382">
    <property type="entry name" value="AAA"/>
    <property type="match status" value="1"/>
</dbReference>
<evidence type="ECO:0000256" key="4">
    <source>
        <dbReference type="ARBA" id="ARBA00022840"/>
    </source>
</evidence>
<comment type="similarity">
    <text evidence="1">Belongs to the ABC transporter superfamily.</text>
</comment>
<evidence type="ECO:0000256" key="2">
    <source>
        <dbReference type="ARBA" id="ARBA00022448"/>
    </source>
</evidence>
<dbReference type="GO" id="GO:0005524">
    <property type="term" value="F:ATP binding"/>
    <property type="evidence" value="ECO:0007669"/>
    <property type="project" value="UniProtKB-KW"/>
</dbReference>
<evidence type="ECO:0000259" key="6">
    <source>
        <dbReference type="PROSITE" id="PS50893"/>
    </source>
</evidence>
<keyword evidence="2" id="KW-0813">Transport</keyword>
<name>A0A7L4YPP2_9ACTN</name>
<dbReference type="PANTHER" id="PTHR43820">
    <property type="entry name" value="HIGH-AFFINITY BRANCHED-CHAIN AMINO ACID TRANSPORT ATP-BINDING PROTEIN LIVF"/>
    <property type="match status" value="1"/>
</dbReference>
<dbReference type="EMBL" id="CP047156">
    <property type="protein sequence ID" value="QHC01126.1"/>
    <property type="molecule type" value="Genomic_DNA"/>
</dbReference>
<keyword evidence="4 7" id="KW-0067">ATP-binding</keyword>
<dbReference type="Proteomes" id="UP000463857">
    <property type="component" value="Chromosome"/>
</dbReference>
<dbReference type="PROSITE" id="PS50893">
    <property type="entry name" value="ABC_TRANSPORTER_2"/>
    <property type="match status" value="1"/>
</dbReference>
<proteinExistence type="inferred from homology"/>
<evidence type="ECO:0000256" key="1">
    <source>
        <dbReference type="ARBA" id="ARBA00005417"/>
    </source>
</evidence>
<dbReference type="InterPro" id="IPR003593">
    <property type="entry name" value="AAA+_ATPase"/>
</dbReference>
<dbReference type="InterPro" id="IPR003439">
    <property type="entry name" value="ABC_transporter-like_ATP-bd"/>
</dbReference>
<feature type="domain" description="ABC transporter" evidence="6">
    <location>
        <begin position="2"/>
        <end position="240"/>
    </location>
</feature>
<dbReference type="OrthoDB" id="9776369at2"/>
<dbReference type="SUPFAM" id="SSF52540">
    <property type="entry name" value="P-loop containing nucleoside triphosphate hydrolases"/>
    <property type="match status" value="1"/>
</dbReference>
<evidence type="ECO:0000256" key="5">
    <source>
        <dbReference type="ARBA" id="ARBA00022970"/>
    </source>
</evidence>
<protein>
    <submittedName>
        <fullName evidence="7">ATP-binding cassette domain-containing protein</fullName>
    </submittedName>
</protein>
<dbReference type="GO" id="GO:0015807">
    <property type="term" value="P:L-amino acid transport"/>
    <property type="evidence" value="ECO:0007669"/>
    <property type="project" value="TreeGrafter"/>
</dbReference>
<evidence type="ECO:0000313" key="8">
    <source>
        <dbReference type="Proteomes" id="UP000463857"/>
    </source>
</evidence>
<dbReference type="Pfam" id="PF00005">
    <property type="entry name" value="ABC_tran"/>
    <property type="match status" value="1"/>
</dbReference>
<dbReference type="KEGG" id="eke:EK0264_13040"/>
<dbReference type="PROSITE" id="PS00211">
    <property type="entry name" value="ABC_TRANSPORTER_1"/>
    <property type="match status" value="1"/>
</dbReference>
<dbReference type="AlphaFoldDB" id="A0A7L4YPP2"/>
<dbReference type="InterPro" id="IPR017871">
    <property type="entry name" value="ABC_transporter-like_CS"/>
</dbReference>
<dbReference type="Gene3D" id="3.40.50.300">
    <property type="entry name" value="P-loop containing nucleotide triphosphate hydrolases"/>
    <property type="match status" value="1"/>
</dbReference>
<gene>
    <name evidence="7" type="ORF">EK0264_13040</name>
</gene>
<dbReference type="GO" id="GO:0016887">
    <property type="term" value="F:ATP hydrolysis activity"/>
    <property type="evidence" value="ECO:0007669"/>
    <property type="project" value="InterPro"/>
</dbReference>
<keyword evidence="3" id="KW-0547">Nucleotide-binding</keyword>
<reference evidence="7 8" key="1">
    <citation type="journal article" date="2018" name="Int. J. Syst. Evol. Microbiol.">
        <title>Epidermidibacterium keratini gen. nov., sp. nov., a member of the family Sporichthyaceae, isolated from keratin epidermis.</title>
        <authorList>
            <person name="Lee D.G."/>
            <person name="Trujillo M.E."/>
            <person name="Kang S."/>
            <person name="Nam J.J."/>
            <person name="Kim Y.J."/>
        </authorList>
    </citation>
    <scope>NUCLEOTIDE SEQUENCE [LARGE SCALE GENOMIC DNA]</scope>
    <source>
        <strain evidence="7 8">EPI-7</strain>
    </source>
</reference>
<dbReference type="InterPro" id="IPR027417">
    <property type="entry name" value="P-loop_NTPase"/>
</dbReference>
<dbReference type="InParanoid" id="A0A7L4YPP2"/>